<dbReference type="InterPro" id="IPR022742">
    <property type="entry name" value="Hydrolase_4"/>
</dbReference>
<dbReference type="Pfam" id="PF12146">
    <property type="entry name" value="Hydrolase_4"/>
    <property type="match status" value="2"/>
</dbReference>
<dbReference type="PANTHER" id="PTHR12277:SF79">
    <property type="entry name" value="XAA-PRO DIPEPTIDYL-PEPTIDASE-RELATED"/>
    <property type="match status" value="1"/>
</dbReference>
<accession>A0ABQ5LTN2</accession>
<evidence type="ECO:0000313" key="3">
    <source>
        <dbReference type="Proteomes" id="UP001144205"/>
    </source>
</evidence>
<dbReference type="InterPro" id="IPR029058">
    <property type="entry name" value="AB_hydrolase_fold"/>
</dbReference>
<protein>
    <recommendedName>
        <fullName evidence="1">Serine aminopeptidase S33 domain-containing protein</fullName>
    </recommendedName>
</protein>
<comment type="caution">
    <text evidence="2">The sequence shown here is derived from an EMBL/GenBank/DDBJ whole genome shotgun (WGS) entry which is preliminary data.</text>
</comment>
<keyword evidence="3" id="KW-1185">Reference proteome</keyword>
<dbReference type="Proteomes" id="UP001144205">
    <property type="component" value="Unassembled WGS sequence"/>
</dbReference>
<feature type="domain" description="Serine aminopeptidase S33" evidence="1">
    <location>
        <begin position="40"/>
        <end position="167"/>
    </location>
</feature>
<name>A0ABQ5LTN2_9RHOB</name>
<reference evidence="2" key="1">
    <citation type="journal article" date="2023" name="Int. J. Syst. Evol. Microbiol.">
        <title>Sinisalibacter aestuarii sp. nov., isolated from estuarine sediment of the Arakawa River.</title>
        <authorList>
            <person name="Arafat S.T."/>
            <person name="Hirano S."/>
            <person name="Sato A."/>
            <person name="Takeuchi K."/>
            <person name="Yasuda T."/>
            <person name="Terahara T."/>
            <person name="Hamada M."/>
            <person name="Kobayashi T."/>
        </authorList>
    </citation>
    <scope>NUCLEOTIDE SEQUENCE</scope>
    <source>
        <strain evidence="2">B-399</strain>
    </source>
</reference>
<evidence type="ECO:0000259" key="1">
    <source>
        <dbReference type="Pfam" id="PF12146"/>
    </source>
</evidence>
<feature type="domain" description="Serine aminopeptidase S33" evidence="1">
    <location>
        <begin position="169"/>
        <end position="215"/>
    </location>
</feature>
<dbReference type="Gene3D" id="3.40.50.1820">
    <property type="entry name" value="alpha/beta hydrolase"/>
    <property type="match status" value="1"/>
</dbReference>
<gene>
    <name evidence="2" type="ORF">STA1M1_22190</name>
</gene>
<dbReference type="SUPFAM" id="SSF53474">
    <property type="entry name" value="alpha/beta-Hydrolases"/>
    <property type="match status" value="1"/>
</dbReference>
<dbReference type="EMBL" id="BROH01000006">
    <property type="protein sequence ID" value="GKY88350.1"/>
    <property type="molecule type" value="Genomic_DNA"/>
</dbReference>
<proteinExistence type="predicted"/>
<evidence type="ECO:0000313" key="2">
    <source>
        <dbReference type="EMBL" id="GKY88350.1"/>
    </source>
</evidence>
<organism evidence="2 3">
    <name type="scientific">Sinisalibacter aestuarii</name>
    <dbReference type="NCBI Taxonomy" id="2949426"/>
    <lineage>
        <taxon>Bacteria</taxon>
        <taxon>Pseudomonadati</taxon>
        <taxon>Pseudomonadota</taxon>
        <taxon>Alphaproteobacteria</taxon>
        <taxon>Rhodobacterales</taxon>
        <taxon>Roseobacteraceae</taxon>
        <taxon>Sinisalibacter</taxon>
    </lineage>
</organism>
<sequence>MLYPFTPLRDAPPAGLSETTLTTADGETLVMWSAPPAPGKPVVLYFHGNAGNLAMRAGRFAAFTARGFGVVAPGYRGSSGSSGKPTEATLIDDARMLAAQLPALTGPAPVIYYGESLGAAVAIALAETSPPAALVLEAPFTSLAGMSARLYGSAALARLLTSRWPSLERIANVPAPLLILHGADDPLVPPAMSRSLLAAAPGPDKRLYLVPGAGHVDVWQADAQRELYAFLARF</sequence>
<dbReference type="PANTHER" id="PTHR12277">
    <property type="entry name" value="ALPHA/BETA HYDROLASE DOMAIN-CONTAINING PROTEIN"/>
    <property type="match status" value="1"/>
</dbReference>